<proteinExistence type="predicted"/>
<protein>
    <submittedName>
        <fullName evidence="1">Uncharacterized protein</fullName>
    </submittedName>
</protein>
<evidence type="ECO:0000313" key="1">
    <source>
        <dbReference type="EMBL" id="KJX75400.1"/>
    </source>
</evidence>
<keyword evidence="2" id="KW-1185">Reference proteome</keyword>
<name>A0A0F4EUU2_9MYCO</name>
<organism evidence="1 2">
    <name type="scientific">Mycobacterium lepromatosis</name>
    <dbReference type="NCBI Taxonomy" id="480418"/>
    <lineage>
        <taxon>Bacteria</taxon>
        <taxon>Bacillati</taxon>
        <taxon>Actinomycetota</taxon>
        <taxon>Actinomycetes</taxon>
        <taxon>Mycobacteriales</taxon>
        <taxon>Mycobacteriaceae</taxon>
        <taxon>Mycobacterium</taxon>
    </lineage>
</organism>
<dbReference type="AlphaFoldDB" id="A0A0F4EUU2"/>
<dbReference type="Proteomes" id="UP000053699">
    <property type="component" value="Unassembled WGS sequence"/>
</dbReference>
<reference evidence="1 2" key="1">
    <citation type="journal article" date="2015" name="Proc. Natl. Acad. Sci. U.S.A.">
        <title>Insight into the evolution and origin of leprosy bacilli from the genome sequence of Mycobacterium lepromatosis.</title>
        <authorList>
            <person name="Singh P."/>
            <person name="Benjak A."/>
            <person name="Schuenemann V.J."/>
            <person name="Herbig A."/>
            <person name="Avanzi C."/>
            <person name="Busso P."/>
            <person name="Nieselt K."/>
            <person name="Krause J."/>
            <person name="Vera-Cabrera L."/>
            <person name="Cole S.T."/>
        </authorList>
    </citation>
    <scope>NUCLEOTIDE SEQUENCE [LARGE SCALE GENOMIC DNA]</scope>
    <source>
        <strain evidence="1 2">Mx1-22A</strain>
    </source>
</reference>
<sequence>MIGCVVCVGSQYTAAPRGASKNWSQPNHAGGRSDTLVVHWGPWRYGTIN</sequence>
<dbReference type="EMBL" id="JRPY01000039">
    <property type="protein sequence ID" value="KJX75400.1"/>
    <property type="molecule type" value="Genomic_DNA"/>
</dbReference>
<evidence type="ECO:0000313" key="2">
    <source>
        <dbReference type="Proteomes" id="UP000053699"/>
    </source>
</evidence>
<accession>A0A0F4EUU2</accession>
<dbReference type="PATRIC" id="fig|480418.6.peg.1994"/>
<gene>
    <name evidence="1" type="ORF">MLPM_0939</name>
</gene>
<comment type="caution">
    <text evidence="1">The sequence shown here is derived from an EMBL/GenBank/DDBJ whole genome shotgun (WGS) entry which is preliminary data.</text>
</comment>